<dbReference type="Pfam" id="PF05569">
    <property type="entry name" value="Peptidase_M56"/>
    <property type="match status" value="1"/>
</dbReference>
<dbReference type="RefSeq" id="WP_053327555.1">
    <property type="nucleotide sequence ID" value="NZ_CP009928.1"/>
</dbReference>
<evidence type="ECO:0000259" key="3">
    <source>
        <dbReference type="Pfam" id="PF05569"/>
    </source>
</evidence>
<accession>A0A0G3M5U4</accession>
<proteinExistence type="predicted"/>
<evidence type="ECO:0000313" key="4">
    <source>
        <dbReference type="EMBL" id="AKK72422.1"/>
    </source>
</evidence>
<feature type="transmembrane region" description="Helical" evidence="2">
    <location>
        <begin position="36"/>
        <end position="57"/>
    </location>
</feature>
<evidence type="ECO:0000313" key="5">
    <source>
        <dbReference type="Proteomes" id="UP000035213"/>
    </source>
</evidence>
<dbReference type="PANTHER" id="PTHR34978">
    <property type="entry name" value="POSSIBLE SENSOR-TRANSDUCER PROTEIN BLAR"/>
    <property type="match status" value="1"/>
</dbReference>
<dbReference type="CDD" id="cd07341">
    <property type="entry name" value="M56_BlaR1_MecR1_like"/>
    <property type="match status" value="1"/>
</dbReference>
<dbReference type="PATRIC" id="fig|1324352.5.peg.1486"/>
<reference evidence="4 5" key="1">
    <citation type="submission" date="2014-11" db="EMBL/GenBank/DDBJ databases">
        <authorList>
            <person name="Park G.-S."/>
            <person name="Hong S.-J."/>
            <person name="Jung B.K."/>
            <person name="Khan A.R."/>
            <person name="Kwak Y."/>
            <person name="Shin J.-H."/>
        </authorList>
    </citation>
    <scope>NUCLEOTIDE SEQUENCE [LARGE SCALE GENOMIC DNA]</scope>
    <source>
        <strain evidence="4 5">DSM 27622</strain>
    </source>
</reference>
<feature type="transmembrane region" description="Helical" evidence="2">
    <location>
        <begin position="93"/>
        <end position="115"/>
    </location>
</feature>
<evidence type="ECO:0000256" key="2">
    <source>
        <dbReference type="SAM" id="Phobius"/>
    </source>
</evidence>
<dbReference type="EMBL" id="CP009928">
    <property type="protein sequence ID" value="AKK72422.1"/>
    <property type="molecule type" value="Genomic_DNA"/>
</dbReference>
<dbReference type="PANTHER" id="PTHR34978:SF3">
    <property type="entry name" value="SLR0241 PROTEIN"/>
    <property type="match status" value="1"/>
</dbReference>
<dbReference type="OrthoDB" id="1522859at2"/>
<keyword evidence="2" id="KW-0472">Membrane</keyword>
<organism evidence="4 5">
    <name type="scientific">Chryseobacterium gallinarum</name>
    <dbReference type="NCBI Taxonomy" id="1324352"/>
    <lineage>
        <taxon>Bacteria</taxon>
        <taxon>Pseudomonadati</taxon>
        <taxon>Bacteroidota</taxon>
        <taxon>Flavobacteriia</taxon>
        <taxon>Flavobacteriales</taxon>
        <taxon>Weeksellaceae</taxon>
        <taxon>Chryseobacterium group</taxon>
        <taxon>Chryseobacterium</taxon>
    </lineage>
</organism>
<dbReference type="InterPro" id="IPR052173">
    <property type="entry name" value="Beta-lactam_resp_regulator"/>
</dbReference>
<keyword evidence="2" id="KW-1133">Transmembrane helix</keyword>
<dbReference type="KEGG" id="cgn:OK18_07055"/>
<sequence length="476" mass="54053">MNMLIIIIKIILCSSLFIAIYYWFLEKERIYRFNRFYLLGSLALSYLIPFISISLQLPKEKISRPQLIIEDTAQKIIAIHNEPEGLHWMSVLWIIYAAVTLLFLLRSIFAVLKIIRIKGNTIIYKGQRVLLTNENLSPFSFWNTIYLGRAYLKEDEIDPRIFLHEKSHISQKHSLDLILIDVLKIFTWFNPVLFLYKKTIVTNHEFLADEAVLKNQFSIREYQNLILDEIINTQSLPLTHTFNFNNTKKRFIMMTTKKTKFSLLKKTAGITSLIAAIAVFSEKTYANNSVSVFNNHNTSAISSQQINPVKTGTSHEISSESPARDEKSTVLKPATAEVLKKEEQKMVSDTITPKTAIKEEPKANATIDSGNGKDFVEAKYPGGNAELRKKIGNTMDMAVINPLKGTITSTAYIQIDETGKATQITTSGNDEVFNKEYLKTITAISNETTWQPATKNGKAIATSLKIPATMTFENFK</sequence>
<dbReference type="Proteomes" id="UP000035213">
    <property type="component" value="Chromosome"/>
</dbReference>
<feature type="domain" description="Peptidase M56" evidence="3">
    <location>
        <begin position="79"/>
        <end position="253"/>
    </location>
</feature>
<dbReference type="AlphaFoldDB" id="A0A0G3M5U4"/>
<evidence type="ECO:0000256" key="1">
    <source>
        <dbReference type="SAM" id="MobiDB-lite"/>
    </source>
</evidence>
<feature type="compositionally biased region" description="Polar residues" evidence="1">
    <location>
        <begin position="305"/>
        <end position="321"/>
    </location>
</feature>
<feature type="transmembrane region" description="Helical" evidence="2">
    <location>
        <begin position="263"/>
        <end position="281"/>
    </location>
</feature>
<protein>
    <recommendedName>
        <fullName evidence="3">Peptidase M56 domain-containing protein</fullName>
    </recommendedName>
</protein>
<keyword evidence="2" id="KW-0812">Transmembrane</keyword>
<feature type="transmembrane region" description="Helical" evidence="2">
    <location>
        <begin position="6"/>
        <end position="24"/>
    </location>
</feature>
<name>A0A0G3M5U4_CHRGL</name>
<dbReference type="InterPro" id="IPR008756">
    <property type="entry name" value="Peptidase_M56"/>
</dbReference>
<gene>
    <name evidence="4" type="ORF">OK18_07055</name>
</gene>
<feature type="region of interest" description="Disordered" evidence="1">
    <location>
        <begin position="305"/>
        <end position="330"/>
    </location>
</feature>
<dbReference type="STRING" id="1324352.OK18_07055"/>